<feature type="domain" description="Pyruvate phosphate dikinase AMP/ATP-binding" evidence="17">
    <location>
        <begin position="333"/>
        <end position="386"/>
    </location>
</feature>
<feature type="binding site" evidence="14">
    <location>
        <position position="797"/>
    </location>
    <ligand>
        <name>substrate</name>
    </ligand>
</feature>
<dbReference type="InterPro" id="IPR010121">
    <property type="entry name" value="Pyruvate_phosphate_dikinase"/>
</dbReference>
<feature type="active site" description="Proton donor" evidence="13">
    <location>
        <position position="859"/>
    </location>
</feature>
<dbReference type="InterPro" id="IPR000121">
    <property type="entry name" value="PEP_util_C"/>
</dbReference>
<proteinExistence type="inferred from homology"/>
<feature type="binding site" evidence="14">
    <location>
        <position position="794"/>
    </location>
    <ligand>
        <name>substrate</name>
    </ligand>
</feature>
<evidence type="ECO:0000313" key="20">
    <source>
        <dbReference type="Proteomes" id="UP000244162"/>
    </source>
</evidence>
<dbReference type="PANTHER" id="PTHR22931:SF9">
    <property type="entry name" value="PYRUVATE, PHOSPHATE DIKINASE 1, CHLOROPLASTIC"/>
    <property type="match status" value="1"/>
</dbReference>
<evidence type="ECO:0000259" key="16">
    <source>
        <dbReference type="Pfam" id="PF00391"/>
    </source>
</evidence>
<dbReference type="InterPro" id="IPR036637">
    <property type="entry name" value="Phosphohistidine_dom_sf"/>
</dbReference>
<dbReference type="SUPFAM" id="SSF56059">
    <property type="entry name" value="Glutathione synthetase ATP-binding domain-like"/>
    <property type="match status" value="1"/>
</dbReference>
<dbReference type="InterPro" id="IPR015813">
    <property type="entry name" value="Pyrv/PenolPyrv_kinase-like_dom"/>
</dbReference>
<dbReference type="Gene3D" id="1.10.189.10">
    <property type="entry name" value="Pyruvate Phosphate Dikinase, domain 2"/>
    <property type="match status" value="1"/>
</dbReference>
<evidence type="ECO:0000259" key="18">
    <source>
        <dbReference type="Pfam" id="PF02896"/>
    </source>
</evidence>
<dbReference type="Gene3D" id="3.30.1490.20">
    <property type="entry name" value="ATP-grasp fold, A domain"/>
    <property type="match status" value="1"/>
</dbReference>
<dbReference type="NCBIfam" id="TIGR01828">
    <property type="entry name" value="pyru_phos_dikin"/>
    <property type="match status" value="1"/>
</dbReference>
<feature type="binding site" evidence="14">
    <location>
        <position position="795"/>
    </location>
    <ligand>
        <name>substrate</name>
    </ligand>
</feature>
<dbReference type="PANTHER" id="PTHR22931">
    <property type="entry name" value="PHOSPHOENOLPYRUVATE DIKINASE-RELATED"/>
    <property type="match status" value="1"/>
</dbReference>
<dbReference type="Proteomes" id="UP000244162">
    <property type="component" value="Unassembled WGS sequence"/>
</dbReference>
<dbReference type="Gene3D" id="3.50.30.10">
    <property type="entry name" value="Phosphohistidine domain"/>
    <property type="match status" value="1"/>
</dbReference>
<dbReference type="InterPro" id="IPR018274">
    <property type="entry name" value="PEP_util_AS"/>
</dbReference>
<dbReference type="Pfam" id="PF01326">
    <property type="entry name" value="PPDK_N"/>
    <property type="match status" value="2"/>
</dbReference>
<comment type="similarity">
    <text evidence="3 12">Belongs to the PEP-utilizing enzyme family.</text>
</comment>
<comment type="cofactor">
    <cofactor evidence="1 12 15">
        <name>Mg(2+)</name>
        <dbReference type="ChEBI" id="CHEBI:18420"/>
    </cofactor>
</comment>
<feature type="binding site" evidence="14">
    <location>
        <position position="773"/>
    </location>
    <ligand>
        <name>substrate</name>
    </ligand>
</feature>
<gene>
    <name evidence="19" type="ORF">CLG96_12485</name>
</gene>
<dbReference type="InterPro" id="IPR040442">
    <property type="entry name" value="Pyrv_kinase-like_dom_sf"/>
</dbReference>
<dbReference type="GO" id="GO:0016301">
    <property type="term" value="F:kinase activity"/>
    <property type="evidence" value="ECO:0007669"/>
    <property type="project" value="UniProtKB-UniRule"/>
</dbReference>
<feature type="binding site" evidence="15">
    <location>
        <position position="797"/>
    </location>
    <ligand>
        <name>Mg(2+)</name>
        <dbReference type="ChEBI" id="CHEBI:18420"/>
    </ligand>
</feature>
<dbReference type="EC" id="2.7.9.1" evidence="4 12"/>
<feature type="domain" description="PEP-utilising enzyme mobile" evidence="16">
    <location>
        <begin position="451"/>
        <end position="531"/>
    </location>
</feature>
<dbReference type="AlphaFoldDB" id="A0A2T5FW08"/>
<keyword evidence="20" id="KW-1185">Reference proteome</keyword>
<evidence type="ECO:0000256" key="1">
    <source>
        <dbReference type="ARBA" id="ARBA00001946"/>
    </source>
</evidence>
<dbReference type="GO" id="GO:0046872">
    <property type="term" value="F:metal ion binding"/>
    <property type="evidence" value="ECO:0007669"/>
    <property type="project" value="UniProtKB-UniRule"/>
</dbReference>
<keyword evidence="10" id="KW-0067">ATP-binding</keyword>
<dbReference type="EMBL" id="NWBU01000010">
    <property type="protein sequence ID" value="PTQ09964.1"/>
    <property type="molecule type" value="Genomic_DNA"/>
</dbReference>
<organism evidence="19 20">
    <name type="scientific">Sphingomonas oleivorans</name>
    <dbReference type="NCBI Taxonomy" id="1735121"/>
    <lineage>
        <taxon>Bacteria</taxon>
        <taxon>Pseudomonadati</taxon>
        <taxon>Pseudomonadota</taxon>
        <taxon>Alphaproteobacteria</taxon>
        <taxon>Sphingomonadales</taxon>
        <taxon>Sphingomonadaceae</taxon>
        <taxon>Sphingomonas</taxon>
    </lineage>
</organism>
<keyword evidence="7 15" id="KW-0479">Metal-binding</keyword>
<evidence type="ECO:0000256" key="6">
    <source>
        <dbReference type="ARBA" id="ARBA00022679"/>
    </source>
</evidence>
<keyword evidence="6" id="KW-0808">Transferase</keyword>
<evidence type="ECO:0000256" key="14">
    <source>
        <dbReference type="PIRSR" id="PIRSR000853-2"/>
    </source>
</evidence>
<feature type="binding site" evidence="15">
    <location>
        <position position="773"/>
    </location>
    <ligand>
        <name>Mg(2+)</name>
        <dbReference type="ChEBI" id="CHEBI:18420"/>
    </ligand>
</feature>
<evidence type="ECO:0000256" key="8">
    <source>
        <dbReference type="ARBA" id="ARBA00022741"/>
    </source>
</evidence>
<evidence type="ECO:0000256" key="4">
    <source>
        <dbReference type="ARBA" id="ARBA00011994"/>
    </source>
</evidence>
<feature type="binding site" evidence="14">
    <location>
        <position position="796"/>
    </location>
    <ligand>
        <name>substrate</name>
    </ligand>
</feature>
<dbReference type="PROSITE" id="PS00370">
    <property type="entry name" value="PEP_ENZYMES_PHOS_SITE"/>
    <property type="match status" value="1"/>
</dbReference>
<comment type="catalytic activity">
    <reaction evidence="12">
        <text>pyruvate + phosphate + ATP = phosphoenolpyruvate + AMP + diphosphate + H(+)</text>
        <dbReference type="Rhea" id="RHEA:10756"/>
        <dbReference type="ChEBI" id="CHEBI:15361"/>
        <dbReference type="ChEBI" id="CHEBI:15378"/>
        <dbReference type="ChEBI" id="CHEBI:30616"/>
        <dbReference type="ChEBI" id="CHEBI:33019"/>
        <dbReference type="ChEBI" id="CHEBI:43474"/>
        <dbReference type="ChEBI" id="CHEBI:58702"/>
        <dbReference type="ChEBI" id="CHEBI:456215"/>
        <dbReference type="EC" id="2.7.9.1"/>
    </reaction>
</comment>
<evidence type="ECO:0000256" key="11">
    <source>
        <dbReference type="ARBA" id="ARBA00022842"/>
    </source>
</evidence>
<dbReference type="Gene3D" id="3.30.470.20">
    <property type="entry name" value="ATP-grasp fold, B domain"/>
    <property type="match status" value="1"/>
</dbReference>
<dbReference type="SUPFAM" id="SSF52009">
    <property type="entry name" value="Phosphohistidine domain"/>
    <property type="match status" value="1"/>
</dbReference>
<feature type="domain" description="PEP-utilising enzyme C-terminal" evidence="18">
    <location>
        <begin position="546"/>
        <end position="897"/>
    </location>
</feature>
<evidence type="ECO:0000256" key="3">
    <source>
        <dbReference type="ARBA" id="ARBA00007837"/>
    </source>
</evidence>
<evidence type="ECO:0000256" key="5">
    <source>
        <dbReference type="ARBA" id="ARBA00020138"/>
    </source>
</evidence>
<feature type="binding site" evidence="14">
    <location>
        <position position="589"/>
    </location>
    <ligand>
        <name>substrate</name>
    </ligand>
</feature>
<dbReference type="InterPro" id="IPR002192">
    <property type="entry name" value="PPDK_AMP/ATP-bd"/>
</dbReference>
<dbReference type="Pfam" id="PF02896">
    <property type="entry name" value="PEP-utilizers_C"/>
    <property type="match status" value="1"/>
</dbReference>
<dbReference type="InterPro" id="IPR023151">
    <property type="entry name" value="PEP_util_CS"/>
</dbReference>
<keyword evidence="8" id="KW-0547">Nucleotide-binding</keyword>
<evidence type="ECO:0000256" key="9">
    <source>
        <dbReference type="ARBA" id="ARBA00022777"/>
    </source>
</evidence>
<keyword evidence="19" id="KW-0670">Pyruvate</keyword>
<evidence type="ECO:0000256" key="12">
    <source>
        <dbReference type="PIRNR" id="PIRNR000853"/>
    </source>
</evidence>
<dbReference type="Gene3D" id="1.20.80.30">
    <property type="match status" value="1"/>
</dbReference>
<evidence type="ECO:0000256" key="15">
    <source>
        <dbReference type="PIRSR" id="PIRSR000853-3"/>
    </source>
</evidence>
<dbReference type="PROSITE" id="PS00742">
    <property type="entry name" value="PEP_ENZYMES_2"/>
    <property type="match status" value="1"/>
</dbReference>
<dbReference type="GO" id="GO:0005524">
    <property type="term" value="F:ATP binding"/>
    <property type="evidence" value="ECO:0007669"/>
    <property type="project" value="UniProtKB-UniRule"/>
</dbReference>
<feature type="binding site" evidence="14">
    <location>
        <position position="645"/>
    </location>
    <ligand>
        <name>substrate</name>
    </ligand>
</feature>
<dbReference type="NCBIfam" id="NF004531">
    <property type="entry name" value="PRK05878.1"/>
    <property type="match status" value="1"/>
</dbReference>
<dbReference type="InterPro" id="IPR008279">
    <property type="entry name" value="PEP-util_enz_mobile_dom"/>
</dbReference>
<name>A0A2T5FW08_9SPHN</name>
<dbReference type="Pfam" id="PF00391">
    <property type="entry name" value="PEP-utilizers"/>
    <property type="match status" value="1"/>
</dbReference>
<accession>A0A2T5FW08</accession>
<dbReference type="GO" id="GO:0050242">
    <property type="term" value="F:pyruvate, phosphate dikinase activity"/>
    <property type="evidence" value="ECO:0007669"/>
    <property type="project" value="UniProtKB-UniRule"/>
</dbReference>
<keyword evidence="11 15" id="KW-0460">Magnesium</keyword>
<evidence type="ECO:0000256" key="2">
    <source>
        <dbReference type="ARBA" id="ARBA00003144"/>
    </source>
</evidence>
<protein>
    <recommendedName>
        <fullName evidence="5 12">Pyruvate, phosphate dikinase</fullName>
        <ecNumber evidence="4 12">2.7.9.1</ecNumber>
    </recommendedName>
</protein>
<sequence length="902" mass="96752">MASAPVADETAASGADVRYVYRFGGGVSDGGKGDRNLLGGKGANLAEMASIGLPVPPGFTISTAMCGRYYAEGQRFPESLKAEVADGIAHIEGITGKRFGDAADPLLVSVRSGARASMPGMMDTVLNLGLNDETVAGLATASGDARFAWDSYRRFIHMYSDVVLGLDHGAFEEALEIAKEDKGFTLDTELSAADWEALVGQYKVIVEEQWGKPFPQDVHEQLWGAVGAVFGSWQSERAKVYRRLNDIPGDWGTAVNVQAMVFGNMGDTSATGVAFTRDPATGERAYYGEFLINAQGEDVVAGIRTPQYLTRAAREAAGARLASMEEAMPEVYAELAKVFDLLETHYRDMQDIEFTVQQGTLWMLQTRSGKRTAKAALKIAVDMAEEGLITQEEAVARVDPAALDQLLHPTLDPDAPRDVVAKGLPASPGAASGIAIFDADTAEKRAELGHAVILVRVETSPEDIHGMHAAKGILTARGGMTSHAAVVARGMGRPCVSGVGSLAIDAGARLFRVGGREVKEGETITIDGSTGELMIGEVATVEPELAGDFGTLMVWADKVRRLKVRANAETPKDCQTARSFGAEGVGLCRTEHMFFDAGRITAVRQMILAEDEKGRRAALAKLLPEQRSDFAEIFEIMAGLPVTIRLLDPPLHEFLPHAEEEFEEVAEAAGVGVEALKRRAAELHEFNPMLGHRGCRLGVTYPEIYEMQARAIFEAAIEVAEKTGEAPIPEVMVPLVATRRELELMKAVIDAAAEAVFAEKGRRLEYLVGTMIELPRAALKAGEIAELAEFFSFGTNDLTQTTLGVSRDDAGRFLTAYVDKGIYAKDPFVSLDVEGVGELIRIGAERGRKTREKLKLGICGEHGGDPASIAFCEATGLDYVSASPYRVPIARLAAAQAALKQG</sequence>
<dbReference type="SUPFAM" id="SSF51621">
    <property type="entry name" value="Phosphoenolpyruvate/pyruvate domain"/>
    <property type="match status" value="1"/>
</dbReference>
<dbReference type="Gene3D" id="3.20.20.60">
    <property type="entry name" value="Phosphoenolpyruvate-binding domains"/>
    <property type="match status" value="1"/>
</dbReference>
<dbReference type="InterPro" id="IPR013815">
    <property type="entry name" value="ATP_grasp_subdomain_1"/>
</dbReference>
<evidence type="ECO:0000313" key="19">
    <source>
        <dbReference type="EMBL" id="PTQ09964.1"/>
    </source>
</evidence>
<evidence type="ECO:0000256" key="10">
    <source>
        <dbReference type="ARBA" id="ARBA00022840"/>
    </source>
</evidence>
<dbReference type="RefSeq" id="WP_107968315.1">
    <property type="nucleotide sequence ID" value="NZ_NWBU01000010.1"/>
</dbReference>
<reference evidence="19 20" key="1">
    <citation type="submission" date="2017-09" db="EMBL/GenBank/DDBJ databases">
        <title>Sphingomonas panjinensis sp.nov., isolated from oil-contaminated soil.</title>
        <authorList>
            <person name="Wang L."/>
            <person name="Chen L."/>
        </authorList>
    </citation>
    <scope>NUCLEOTIDE SEQUENCE [LARGE SCALE GENOMIC DNA]</scope>
    <source>
        <strain evidence="19 20">FW-11</strain>
    </source>
</reference>
<comment type="caution">
    <text evidence="19">The sequence shown here is derived from an EMBL/GenBank/DDBJ whole genome shotgun (WGS) entry which is preliminary data.</text>
</comment>
<evidence type="ECO:0000256" key="13">
    <source>
        <dbReference type="PIRSR" id="PIRSR000853-1"/>
    </source>
</evidence>
<feature type="domain" description="Pyruvate phosphate dikinase AMP/ATP-binding" evidence="17">
    <location>
        <begin position="36"/>
        <end position="317"/>
    </location>
</feature>
<feature type="active site" description="Tele-phosphohistidine intermediate" evidence="13">
    <location>
        <position position="483"/>
    </location>
</feature>
<evidence type="ECO:0000259" key="17">
    <source>
        <dbReference type="Pfam" id="PF01326"/>
    </source>
</evidence>
<evidence type="ECO:0000256" key="7">
    <source>
        <dbReference type="ARBA" id="ARBA00022723"/>
    </source>
</evidence>
<comment type="function">
    <text evidence="2">Catalyzes the reversible phosphorylation of pyruvate and phosphate.</text>
</comment>
<dbReference type="PIRSF" id="PIRSF000853">
    <property type="entry name" value="PPDK"/>
    <property type="match status" value="1"/>
</dbReference>
<keyword evidence="9 19" id="KW-0418">Kinase</keyword>
<dbReference type="OrthoDB" id="9765468at2"/>